<evidence type="ECO:0000256" key="5">
    <source>
        <dbReference type="ARBA" id="ARBA00022803"/>
    </source>
</evidence>
<keyword evidence="12" id="KW-1185">Reference proteome</keyword>
<dbReference type="PANTHER" id="PTHR16056">
    <property type="entry name" value="REGULATOR OF MICROTUBULE DYNAMICS PROTEIN"/>
    <property type="match status" value="1"/>
</dbReference>
<evidence type="ECO:0000256" key="8">
    <source>
        <dbReference type="ARBA" id="ARBA00039966"/>
    </source>
</evidence>
<name>A0A8J1Y0J5_OWEFU</name>
<comment type="caution">
    <text evidence="11">The sequence shown here is derived from an EMBL/GenBank/DDBJ whole genome shotgun (WGS) entry which is preliminary data.</text>
</comment>
<organism evidence="11 12">
    <name type="scientific">Owenia fusiformis</name>
    <name type="common">Polychaete worm</name>
    <dbReference type="NCBI Taxonomy" id="6347"/>
    <lineage>
        <taxon>Eukaryota</taxon>
        <taxon>Metazoa</taxon>
        <taxon>Spiralia</taxon>
        <taxon>Lophotrochozoa</taxon>
        <taxon>Annelida</taxon>
        <taxon>Polychaeta</taxon>
        <taxon>Sedentaria</taxon>
        <taxon>Canalipalpata</taxon>
        <taxon>Sabellida</taxon>
        <taxon>Oweniida</taxon>
        <taxon>Oweniidae</taxon>
        <taxon>Owenia</taxon>
    </lineage>
</organism>
<dbReference type="Gene3D" id="2.40.128.20">
    <property type="match status" value="1"/>
</dbReference>
<evidence type="ECO:0000256" key="7">
    <source>
        <dbReference type="ARBA" id="ARBA00023212"/>
    </source>
</evidence>
<dbReference type="OrthoDB" id="412780at2759"/>
<reference evidence="11" key="1">
    <citation type="submission" date="2022-03" db="EMBL/GenBank/DDBJ databases">
        <authorList>
            <person name="Martin C."/>
        </authorList>
    </citation>
    <scope>NUCLEOTIDE SEQUENCE</scope>
</reference>
<dbReference type="Pfam" id="PF21033">
    <property type="entry name" value="RMD1-3"/>
    <property type="match status" value="1"/>
</dbReference>
<dbReference type="PRINTS" id="PR00178">
    <property type="entry name" value="FATTYACIDBP"/>
</dbReference>
<dbReference type="InterPro" id="IPR000566">
    <property type="entry name" value="Lipocln_cytosolic_FA-bd_dom"/>
</dbReference>
<dbReference type="PANTHER" id="PTHR16056:SF16">
    <property type="entry name" value="REGULATOR OF MICROTUBULE DYNAMICS PROTEIN 1"/>
    <property type="match status" value="1"/>
</dbReference>
<evidence type="ECO:0000256" key="1">
    <source>
        <dbReference type="ARBA" id="ARBA00004245"/>
    </source>
</evidence>
<dbReference type="AlphaFoldDB" id="A0A8J1Y0J5"/>
<keyword evidence="5" id="KW-0802">TPR repeat</keyword>
<protein>
    <recommendedName>
        <fullName evidence="8">Regulator of microtubule dynamics protein 1</fullName>
    </recommendedName>
    <alternativeName>
        <fullName evidence="9">Protein FAM82B</fullName>
    </alternativeName>
</protein>
<dbReference type="SUPFAM" id="SSF50814">
    <property type="entry name" value="Lipocalins"/>
    <property type="match status" value="1"/>
</dbReference>
<dbReference type="InterPro" id="IPR011990">
    <property type="entry name" value="TPR-like_helical_dom_sf"/>
</dbReference>
<accession>A0A8J1Y0J5</accession>
<evidence type="ECO:0000256" key="2">
    <source>
        <dbReference type="ARBA" id="ARBA00011375"/>
    </source>
</evidence>
<dbReference type="GO" id="GO:0005739">
    <property type="term" value="C:mitochondrion"/>
    <property type="evidence" value="ECO:0007669"/>
    <property type="project" value="TreeGrafter"/>
</dbReference>
<keyword evidence="6" id="KW-0446">Lipid-binding</keyword>
<evidence type="ECO:0000256" key="6">
    <source>
        <dbReference type="ARBA" id="ARBA00023121"/>
    </source>
</evidence>
<dbReference type="GO" id="GO:0008289">
    <property type="term" value="F:lipid binding"/>
    <property type="evidence" value="ECO:0007669"/>
    <property type="project" value="UniProtKB-KW"/>
</dbReference>
<proteinExistence type="predicted"/>
<comment type="subunit">
    <text evidence="2">Interacts with microtubules.</text>
</comment>
<dbReference type="Gene3D" id="1.25.40.10">
    <property type="entry name" value="Tetratricopeptide repeat domain"/>
    <property type="match status" value="1"/>
</dbReference>
<gene>
    <name evidence="11" type="ORF">OFUS_LOCUS20051</name>
</gene>
<keyword evidence="4" id="KW-0677">Repeat</keyword>
<dbReference type="Proteomes" id="UP000749559">
    <property type="component" value="Unassembled WGS sequence"/>
</dbReference>
<evidence type="ECO:0000256" key="9">
    <source>
        <dbReference type="ARBA" id="ARBA00041958"/>
    </source>
</evidence>
<sequence length="382" mass="43567">MAVEGRWRLVSLNNMEEFLLKIGVSKDFRNNILSDTEVAHFISKDGNKWTIKEVSKFGTRSTSTFQLGKEFEETTVDGRQIHIVYSIEGDNLKMSQRGDFDCTTIREPIDGNTLRATHTCGDAIGVMNFTKIPDGESYGEWPPSLEDLLTSNKLDDITWAGTPKQTQDVYDIMTKDKDNYKDDANFLWRYACFIHSVALVHLVEGNKSKHKSTLDEANAVMQRAFELKPEDARVNKWCATILSALSETMGMKEKIEKSFVIKERIDKAISLNPDDPVAYYLRGRWCLEVASLSWIERKLAATFFATPPTATVPEGVEDLLKANEIWPEWKENSFYLAKAMIDQKKVDKAIEILQRAIPCPIVSQDDKIFQPQLQQLLSKHKK</sequence>
<evidence type="ECO:0000259" key="10">
    <source>
        <dbReference type="Pfam" id="PF00061"/>
    </source>
</evidence>
<dbReference type="InterPro" id="IPR000463">
    <property type="entry name" value="Fatty_acid-bd"/>
</dbReference>
<dbReference type="CDD" id="cd00742">
    <property type="entry name" value="FABP"/>
    <property type="match status" value="1"/>
</dbReference>
<evidence type="ECO:0000256" key="4">
    <source>
        <dbReference type="ARBA" id="ARBA00022737"/>
    </source>
</evidence>
<comment type="subcellular location">
    <subcellularLocation>
        <location evidence="1">Cytoplasm</location>
        <location evidence="1">Cytoskeleton</location>
    </subcellularLocation>
</comment>
<dbReference type="GO" id="GO:0097431">
    <property type="term" value="C:mitotic spindle pole"/>
    <property type="evidence" value="ECO:0007669"/>
    <property type="project" value="TreeGrafter"/>
</dbReference>
<dbReference type="Pfam" id="PF00061">
    <property type="entry name" value="Lipocalin"/>
    <property type="match status" value="1"/>
</dbReference>
<keyword evidence="3" id="KW-0963">Cytoplasm</keyword>
<evidence type="ECO:0000313" key="11">
    <source>
        <dbReference type="EMBL" id="CAH1795520.1"/>
    </source>
</evidence>
<keyword evidence="7" id="KW-0206">Cytoskeleton</keyword>
<dbReference type="GO" id="GO:0008017">
    <property type="term" value="F:microtubule binding"/>
    <property type="evidence" value="ECO:0007669"/>
    <property type="project" value="TreeGrafter"/>
</dbReference>
<dbReference type="EMBL" id="CAIIXF020000009">
    <property type="protein sequence ID" value="CAH1795520.1"/>
    <property type="molecule type" value="Genomic_DNA"/>
</dbReference>
<dbReference type="GO" id="GO:0005876">
    <property type="term" value="C:spindle microtubule"/>
    <property type="evidence" value="ECO:0007669"/>
    <property type="project" value="TreeGrafter"/>
</dbReference>
<dbReference type="InterPro" id="IPR012674">
    <property type="entry name" value="Calycin"/>
</dbReference>
<feature type="domain" description="Lipocalin/cytosolic fatty-acid binding" evidence="10">
    <location>
        <begin position="5"/>
        <end position="94"/>
    </location>
</feature>
<dbReference type="SUPFAM" id="SSF48452">
    <property type="entry name" value="TPR-like"/>
    <property type="match status" value="1"/>
</dbReference>
<evidence type="ECO:0000256" key="3">
    <source>
        <dbReference type="ARBA" id="ARBA00022490"/>
    </source>
</evidence>
<dbReference type="InterPro" id="IPR049039">
    <property type="entry name" value="RMD1-3_a_helical_rpt"/>
</dbReference>
<evidence type="ECO:0000313" key="12">
    <source>
        <dbReference type="Proteomes" id="UP000749559"/>
    </source>
</evidence>